<evidence type="ECO:0000313" key="7">
    <source>
        <dbReference type="Proteomes" id="UP000008022"/>
    </source>
</evidence>
<evidence type="ECO:0000256" key="3">
    <source>
        <dbReference type="ARBA" id="ARBA00023277"/>
    </source>
</evidence>
<dbReference type="STRING" id="4529.A0A0E0QMS1"/>
<dbReference type="InterPro" id="IPR008183">
    <property type="entry name" value="Aldose_1/G6P_1-epimerase"/>
</dbReference>
<keyword evidence="5" id="KW-0812">Transmembrane</keyword>
<feature type="transmembrane region" description="Helical" evidence="5">
    <location>
        <begin position="63"/>
        <end position="85"/>
    </location>
</feature>
<evidence type="ECO:0000313" key="6">
    <source>
        <dbReference type="EnsemblPlants" id="ORUFI09G00440.1"/>
    </source>
</evidence>
<dbReference type="GO" id="GO:0030246">
    <property type="term" value="F:carbohydrate binding"/>
    <property type="evidence" value="ECO:0007669"/>
    <property type="project" value="InterPro"/>
</dbReference>
<keyword evidence="5" id="KW-1133">Transmembrane helix</keyword>
<dbReference type="eggNOG" id="KOG1604">
    <property type="taxonomic scope" value="Eukaryota"/>
</dbReference>
<evidence type="ECO:0008006" key="8">
    <source>
        <dbReference type="Google" id="ProtNLM"/>
    </source>
</evidence>
<dbReference type="EnsemblPlants" id="ORUFI09G00440.1">
    <property type="protein sequence ID" value="ORUFI09G00440.1"/>
    <property type="gene ID" value="ORUFI09G00440"/>
</dbReference>
<sequence>MEQLVGVHHHHSSSSSLSPRTPSPTHPLPHLLRLPSSSNRLRPPDHPHSSHPVSKLLRVTPPFFLVLLAAVYLLASFTIFSSPAASLRPTKNRPKLLLPMPAPSPPPPDLFELHGGRIRAWITNVGATVTSLLVPDNNGVLGDVVLGFDSLDPYQEKCSTFNDACLNNLKLNGTSPYFGCIVGRVANRIKDGKFTLNDKQYSLAINNPPNTLHGGFKGFDKIIWEVAEYVKGENPSITFKYYSKDGEEGFPGDVSVTARYSILASTTLKLEMEAIPLNKATPISLAQHTYWNLAGHNSGDVLAHTVQILGSQITPVDETSIPTGEMMPVSGSPFNFLTETTIGSRIDQVPGGYDHNFVIDCGEVKSGLCHVAKVTDPSSSRVLDIWADAPGVQFYTGNFLNGIVGKGGAVYGKHAGLCLETQGFPNAVNQPNFPSVVVQPGEKPFCFVLSTSLMLQWLYSFQILLHVTICYSEFTRISRQGISCRTCRQGSFQDEVKDIVGMETDGGLWDGTEYGGEVGENNHMNPRNSRVFLVTMSPTHTSVGYVATTTSRLP</sequence>
<dbReference type="GO" id="GO:0004034">
    <property type="term" value="F:aldose 1-epimerase activity"/>
    <property type="evidence" value="ECO:0007669"/>
    <property type="project" value="TreeGrafter"/>
</dbReference>
<dbReference type="PANTHER" id="PTHR10091:SF8">
    <property type="entry name" value="GALACTOSE MUTAROTASE-LIKE SUPERFAMILY PROTEIN"/>
    <property type="match status" value="1"/>
</dbReference>
<proteinExistence type="inferred from homology"/>
<protein>
    <recommendedName>
        <fullName evidence="8">Aldose 1-epimerase</fullName>
    </recommendedName>
</protein>
<dbReference type="FunFam" id="2.70.98.10:FF:000012">
    <property type="entry name" value="Aldose 1-epimerase"/>
    <property type="match status" value="1"/>
</dbReference>
<dbReference type="InterPro" id="IPR014718">
    <property type="entry name" value="GH-type_carb-bd"/>
</dbReference>
<evidence type="ECO:0000256" key="5">
    <source>
        <dbReference type="SAM" id="Phobius"/>
    </source>
</evidence>
<dbReference type="SUPFAM" id="SSF74650">
    <property type="entry name" value="Galactose mutarotase-like"/>
    <property type="match status" value="1"/>
</dbReference>
<feature type="compositionally biased region" description="Low complexity" evidence="4">
    <location>
        <begin position="28"/>
        <end position="41"/>
    </location>
</feature>
<organism evidence="6 7">
    <name type="scientific">Oryza rufipogon</name>
    <name type="common">Brownbeard rice</name>
    <name type="synonym">Asian wild rice</name>
    <dbReference type="NCBI Taxonomy" id="4529"/>
    <lineage>
        <taxon>Eukaryota</taxon>
        <taxon>Viridiplantae</taxon>
        <taxon>Streptophyta</taxon>
        <taxon>Embryophyta</taxon>
        <taxon>Tracheophyta</taxon>
        <taxon>Spermatophyta</taxon>
        <taxon>Magnoliopsida</taxon>
        <taxon>Liliopsida</taxon>
        <taxon>Poales</taxon>
        <taxon>Poaceae</taxon>
        <taxon>BOP clade</taxon>
        <taxon>Oryzoideae</taxon>
        <taxon>Oryzeae</taxon>
        <taxon>Oryzinae</taxon>
        <taxon>Oryza</taxon>
    </lineage>
</organism>
<accession>A0A0E0QMS1</accession>
<keyword evidence="3" id="KW-0119">Carbohydrate metabolism</keyword>
<name>A0A0E0QMS1_ORYRU</name>
<keyword evidence="5" id="KW-0472">Membrane</keyword>
<comment type="similarity">
    <text evidence="1">Belongs to the aldose epimerase family.</text>
</comment>
<dbReference type="OMA" id="KIIWEVA"/>
<dbReference type="AlphaFoldDB" id="A0A0E0QMS1"/>
<dbReference type="GO" id="GO:0006006">
    <property type="term" value="P:glucose metabolic process"/>
    <property type="evidence" value="ECO:0007669"/>
    <property type="project" value="TreeGrafter"/>
</dbReference>
<evidence type="ECO:0000256" key="1">
    <source>
        <dbReference type="ARBA" id="ARBA00006206"/>
    </source>
</evidence>
<dbReference type="InterPro" id="IPR011013">
    <property type="entry name" value="Gal_mutarotase_sf_dom"/>
</dbReference>
<dbReference type="InterPro" id="IPR047215">
    <property type="entry name" value="Galactose_mutarotase-like"/>
</dbReference>
<dbReference type="Gramene" id="ORUFI09G00440.1">
    <property type="protein sequence ID" value="ORUFI09G00440.1"/>
    <property type="gene ID" value="ORUFI09G00440"/>
</dbReference>
<evidence type="ECO:0000256" key="2">
    <source>
        <dbReference type="ARBA" id="ARBA00023235"/>
    </source>
</evidence>
<dbReference type="GO" id="GO:0033499">
    <property type="term" value="P:galactose catabolic process via UDP-galactose, Leloir pathway"/>
    <property type="evidence" value="ECO:0007669"/>
    <property type="project" value="TreeGrafter"/>
</dbReference>
<dbReference type="PANTHER" id="PTHR10091">
    <property type="entry name" value="ALDOSE-1-EPIMERASE"/>
    <property type="match status" value="1"/>
</dbReference>
<dbReference type="Pfam" id="PF01263">
    <property type="entry name" value="Aldose_epim"/>
    <property type="match status" value="1"/>
</dbReference>
<feature type="region of interest" description="Disordered" evidence="4">
    <location>
        <begin position="1"/>
        <end position="53"/>
    </location>
</feature>
<reference evidence="6" key="2">
    <citation type="submission" date="2015-06" db="UniProtKB">
        <authorList>
            <consortium name="EnsemblPlants"/>
        </authorList>
    </citation>
    <scope>IDENTIFICATION</scope>
</reference>
<reference evidence="7" key="1">
    <citation type="submission" date="2013-06" db="EMBL/GenBank/DDBJ databases">
        <authorList>
            <person name="Zhao Q."/>
        </authorList>
    </citation>
    <scope>NUCLEOTIDE SEQUENCE</scope>
    <source>
        <strain evidence="7">cv. W1943</strain>
    </source>
</reference>
<dbReference type="Gene3D" id="2.70.98.10">
    <property type="match status" value="1"/>
</dbReference>
<keyword evidence="7" id="KW-1185">Reference proteome</keyword>
<dbReference type="Proteomes" id="UP000008022">
    <property type="component" value="Unassembled WGS sequence"/>
</dbReference>
<dbReference type="CDD" id="cd09019">
    <property type="entry name" value="galactose_mutarotase_like"/>
    <property type="match status" value="1"/>
</dbReference>
<keyword evidence="2" id="KW-0413">Isomerase</keyword>
<evidence type="ECO:0000256" key="4">
    <source>
        <dbReference type="SAM" id="MobiDB-lite"/>
    </source>
</evidence>